<dbReference type="Proteomes" id="UP000812287">
    <property type="component" value="Unassembled WGS sequence"/>
</dbReference>
<proteinExistence type="predicted"/>
<reference evidence="1" key="1">
    <citation type="submission" date="2020-11" db="EMBL/GenBank/DDBJ databases">
        <title>Adaptations for nitrogen fixation in a non-lichenized fungal sporocarp promotes dispersal by wood-feeding termites.</title>
        <authorList>
            <consortium name="DOE Joint Genome Institute"/>
            <person name="Koch R.A."/>
            <person name="Yoon G."/>
            <person name="Arayal U."/>
            <person name="Lail K."/>
            <person name="Amirebrahimi M."/>
            <person name="Labutti K."/>
            <person name="Lipzen A."/>
            <person name="Riley R."/>
            <person name="Barry K."/>
            <person name="Henrissat B."/>
            <person name="Grigoriev I.V."/>
            <person name="Herr J.R."/>
            <person name="Aime M.C."/>
        </authorList>
    </citation>
    <scope>NUCLEOTIDE SEQUENCE</scope>
    <source>
        <strain evidence="1">MCA 3950</strain>
    </source>
</reference>
<protein>
    <submittedName>
        <fullName evidence="1">Uncharacterized protein</fullName>
    </submittedName>
</protein>
<evidence type="ECO:0000313" key="1">
    <source>
        <dbReference type="EMBL" id="KAG7449752.1"/>
    </source>
</evidence>
<dbReference type="AlphaFoldDB" id="A0A9P8AXA8"/>
<feature type="non-terminal residue" evidence="1">
    <location>
        <position position="1"/>
    </location>
</feature>
<keyword evidence="2" id="KW-1185">Reference proteome</keyword>
<dbReference type="OrthoDB" id="3058101at2759"/>
<dbReference type="RefSeq" id="XP_043043252.1">
    <property type="nucleotide sequence ID" value="XM_043182847.1"/>
</dbReference>
<dbReference type="EMBL" id="MU250527">
    <property type="protein sequence ID" value="KAG7449752.1"/>
    <property type="molecule type" value="Genomic_DNA"/>
</dbReference>
<evidence type="ECO:0000313" key="2">
    <source>
        <dbReference type="Proteomes" id="UP000812287"/>
    </source>
</evidence>
<sequence length="94" mass="10999">YATEKSLDNLITVLQAQSLSKPIAQLFWQLIIQDQYVDFSKLFASIDQGYDHNEEAKELMAEYTIIRKNILSVKKPLRSESDWCRVYDIWARGV</sequence>
<organism evidence="1 2">
    <name type="scientific">Guyanagaster necrorhizus</name>
    <dbReference type="NCBI Taxonomy" id="856835"/>
    <lineage>
        <taxon>Eukaryota</taxon>
        <taxon>Fungi</taxon>
        <taxon>Dikarya</taxon>
        <taxon>Basidiomycota</taxon>
        <taxon>Agaricomycotina</taxon>
        <taxon>Agaricomycetes</taxon>
        <taxon>Agaricomycetidae</taxon>
        <taxon>Agaricales</taxon>
        <taxon>Marasmiineae</taxon>
        <taxon>Physalacriaceae</taxon>
        <taxon>Guyanagaster</taxon>
    </lineage>
</organism>
<name>A0A9P8AXA8_9AGAR</name>
<gene>
    <name evidence="1" type="ORF">BT62DRAFT_885778</name>
</gene>
<dbReference type="GeneID" id="66105144"/>
<comment type="caution">
    <text evidence="1">The sequence shown here is derived from an EMBL/GenBank/DDBJ whole genome shotgun (WGS) entry which is preliminary data.</text>
</comment>
<accession>A0A9P8AXA8</accession>